<evidence type="ECO:0000313" key="3">
    <source>
        <dbReference type="Proteomes" id="UP000011761"/>
    </source>
</evidence>
<dbReference type="Proteomes" id="UP000011761">
    <property type="component" value="Unassembled WGS sequence"/>
</dbReference>
<gene>
    <name evidence="2" type="ORF">BAUCODRAFT_332995</name>
</gene>
<dbReference type="EMBL" id="KB445565">
    <property type="protein sequence ID" value="EMC91000.1"/>
    <property type="molecule type" value="Genomic_DNA"/>
</dbReference>
<proteinExistence type="predicted"/>
<accession>M2MXN9</accession>
<dbReference type="RefSeq" id="XP_007681919.1">
    <property type="nucleotide sequence ID" value="XM_007683729.1"/>
</dbReference>
<evidence type="ECO:0000313" key="2">
    <source>
        <dbReference type="EMBL" id="EMC91000.1"/>
    </source>
</evidence>
<dbReference type="KEGG" id="bcom:BAUCODRAFT_332995"/>
<protein>
    <submittedName>
        <fullName evidence="2">Uncharacterized protein</fullName>
    </submittedName>
</protein>
<dbReference type="HOGENOM" id="CLU_1481717_0_0_1"/>
<dbReference type="AlphaFoldDB" id="M2MXN9"/>
<evidence type="ECO:0000256" key="1">
    <source>
        <dbReference type="SAM" id="MobiDB-lite"/>
    </source>
</evidence>
<keyword evidence="3" id="KW-1185">Reference proteome</keyword>
<organism evidence="2 3">
    <name type="scientific">Baudoinia panamericana (strain UAMH 10762)</name>
    <name type="common">Angels' share fungus</name>
    <name type="synonym">Baudoinia compniacensis (strain UAMH 10762)</name>
    <dbReference type="NCBI Taxonomy" id="717646"/>
    <lineage>
        <taxon>Eukaryota</taxon>
        <taxon>Fungi</taxon>
        <taxon>Dikarya</taxon>
        <taxon>Ascomycota</taxon>
        <taxon>Pezizomycotina</taxon>
        <taxon>Dothideomycetes</taxon>
        <taxon>Dothideomycetidae</taxon>
        <taxon>Mycosphaerellales</taxon>
        <taxon>Teratosphaeriaceae</taxon>
        <taxon>Baudoinia</taxon>
    </lineage>
</organism>
<sequence>MRMCSARRMPAGRPQAMLRGRMSASHRSREPDTESEPAARKVVLSTSVLQMPYWPSVLAVFVRAKRGERARITIAATSALAKKAENAGGGGGGGGGVVRKRKQLVMLSRSASSTKERQLMMNSRGGGLCKKMCQVREKMKTARAKVGAGLRQQSTWYADILARERPRWHTGNPLIRERDLMQ</sequence>
<reference evidence="2 3" key="1">
    <citation type="journal article" date="2012" name="PLoS Pathog.">
        <title>Diverse lifestyles and strategies of plant pathogenesis encoded in the genomes of eighteen Dothideomycetes fungi.</title>
        <authorList>
            <person name="Ohm R.A."/>
            <person name="Feau N."/>
            <person name="Henrissat B."/>
            <person name="Schoch C.L."/>
            <person name="Horwitz B.A."/>
            <person name="Barry K.W."/>
            <person name="Condon B.J."/>
            <person name="Copeland A.C."/>
            <person name="Dhillon B."/>
            <person name="Glaser F."/>
            <person name="Hesse C.N."/>
            <person name="Kosti I."/>
            <person name="LaButti K."/>
            <person name="Lindquist E.A."/>
            <person name="Lucas S."/>
            <person name="Salamov A.A."/>
            <person name="Bradshaw R.E."/>
            <person name="Ciuffetti L."/>
            <person name="Hamelin R.C."/>
            <person name="Kema G.H.J."/>
            <person name="Lawrence C."/>
            <person name="Scott J.A."/>
            <person name="Spatafora J.W."/>
            <person name="Turgeon B.G."/>
            <person name="de Wit P.J.G.M."/>
            <person name="Zhong S."/>
            <person name="Goodwin S.B."/>
            <person name="Grigoriev I.V."/>
        </authorList>
    </citation>
    <scope>NUCLEOTIDE SEQUENCE [LARGE SCALE GENOMIC DNA]</scope>
    <source>
        <strain evidence="2 3">UAMH 10762</strain>
    </source>
</reference>
<dbReference type="GeneID" id="19112063"/>
<feature type="region of interest" description="Disordered" evidence="1">
    <location>
        <begin position="1"/>
        <end position="38"/>
    </location>
</feature>
<name>M2MXN9_BAUPA</name>